<dbReference type="GO" id="GO:0000981">
    <property type="term" value="F:DNA-binding transcription factor activity, RNA polymerase II-specific"/>
    <property type="evidence" value="ECO:0007669"/>
    <property type="project" value="InterPro"/>
</dbReference>
<evidence type="ECO:0000256" key="1">
    <source>
        <dbReference type="ARBA" id="ARBA00004141"/>
    </source>
</evidence>
<dbReference type="AlphaFoldDB" id="A0A161XZV3"/>
<keyword evidence="10" id="KW-1185">Reference proteome</keyword>
<keyword evidence="2 7" id="KW-0812">Transmembrane</keyword>
<feature type="transmembrane region" description="Helical" evidence="7">
    <location>
        <begin position="50"/>
        <end position="68"/>
    </location>
</feature>
<reference evidence="9 10" key="1">
    <citation type="submission" date="2015-06" db="EMBL/GenBank/DDBJ databases">
        <title>Survival trade-offs in plant roots during colonization by closely related pathogenic and mutualistic fungi.</title>
        <authorList>
            <person name="Hacquard S."/>
            <person name="Kracher B."/>
            <person name="Hiruma K."/>
            <person name="Weinman A."/>
            <person name="Muench P."/>
            <person name="Garrido Oter R."/>
            <person name="Ver Loren van Themaat E."/>
            <person name="Dallerey J.-F."/>
            <person name="Damm U."/>
            <person name="Henrissat B."/>
            <person name="Lespinet O."/>
            <person name="Thon M."/>
            <person name="Kemen E."/>
            <person name="McHardy A.C."/>
            <person name="Schulze-Lefert P."/>
            <person name="O'Connell R.J."/>
        </authorList>
    </citation>
    <scope>NUCLEOTIDE SEQUENCE [LARGE SCALE GENOMIC DNA]</scope>
    <source>
        <strain evidence="9 10">MAFF 238704</strain>
    </source>
</reference>
<dbReference type="CDD" id="cd00067">
    <property type="entry name" value="GAL4"/>
    <property type="match status" value="1"/>
</dbReference>
<protein>
    <submittedName>
        <fullName evidence="9">Rta1 domain-containing protein</fullName>
    </submittedName>
</protein>
<dbReference type="PANTHER" id="PTHR31465:SF1">
    <property type="entry name" value="PROTEIN RTA1-RELATED"/>
    <property type="match status" value="1"/>
</dbReference>
<feature type="transmembrane region" description="Helical" evidence="7">
    <location>
        <begin position="161"/>
        <end position="185"/>
    </location>
</feature>
<feature type="region of interest" description="Disordered" evidence="6">
    <location>
        <begin position="328"/>
        <end position="360"/>
    </location>
</feature>
<dbReference type="GO" id="GO:0008270">
    <property type="term" value="F:zinc ion binding"/>
    <property type="evidence" value="ECO:0007669"/>
    <property type="project" value="InterPro"/>
</dbReference>
<keyword evidence="4 7" id="KW-0472">Membrane</keyword>
<dbReference type="PROSITE" id="PS00463">
    <property type="entry name" value="ZN2_CY6_FUNGAL_1"/>
    <property type="match status" value="1"/>
</dbReference>
<evidence type="ECO:0000256" key="5">
    <source>
        <dbReference type="ARBA" id="ARBA00023242"/>
    </source>
</evidence>
<dbReference type="PROSITE" id="PS50048">
    <property type="entry name" value="ZN2_CY6_FUNGAL_2"/>
    <property type="match status" value="1"/>
</dbReference>
<evidence type="ECO:0000259" key="8">
    <source>
        <dbReference type="PROSITE" id="PS50048"/>
    </source>
</evidence>
<evidence type="ECO:0000313" key="10">
    <source>
        <dbReference type="Proteomes" id="UP000076584"/>
    </source>
</evidence>
<feature type="region of interest" description="Disordered" evidence="6">
    <location>
        <begin position="416"/>
        <end position="446"/>
    </location>
</feature>
<evidence type="ECO:0000256" key="3">
    <source>
        <dbReference type="ARBA" id="ARBA00022989"/>
    </source>
</evidence>
<dbReference type="SUPFAM" id="SSF57701">
    <property type="entry name" value="Zn2/Cys6 DNA-binding domain"/>
    <property type="match status" value="1"/>
</dbReference>
<dbReference type="PANTHER" id="PTHR31465">
    <property type="entry name" value="PROTEIN RTA1-RELATED"/>
    <property type="match status" value="1"/>
</dbReference>
<name>A0A161XZV3_COLIC</name>
<comment type="subcellular location">
    <subcellularLocation>
        <location evidence="1">Membrane</location>
        <topology evidence="1">Multi-pass membrane protein</topology>
    </subcellularLocation>
</comment>
<dbReference type="InterPro" id="IPR021858">
    <property type="entry name" value="Fun_TF"/>
</dbReference>
<dbReference type="InterPro" id="IPR036864">
    <property type="entry name" value="Zn2-C6_fun-type_DNA-bd_sf"/>
</dbReference>
<dbReference type="Proteomes" id="UP000076584">
    <property type="component" value="Unassembled WGS sequence"/>
</dbReference>
<keyword evidence="3 7" id="KW-1133">Transmembrane helix</keyword>
<feature type="transmembrane region" description="Helical" evidence="7">
    <location>
        <begin position="240"/>
        <end position="262"/>
    </location>
</feature>
<organism evidence="9 10">
    <name type="scientific">Colletotrichum incanum</name>
    <name type="common">Soybean anthracnose fungus</name>
    <dbReference type="NCBI Taxonomy" id="1573173"/>
    <lineage>
        <taxon>Eukaryota</taxon>
        <taxon>Fungi</taxon>
        <taxon>Dikarya</taxon>
        <taxon>Ascomycota</taxon>
        <taxon>Pezizomycotina</taxon>
        <taxon>Sordariomycetes</taxon>
        <taxon>Hypocreomycetidae</taxon>
        <taxon>Glomerellales</taxon>
        <taxon>Glomerellaceae</taxon>
        <taxon>Colletotrichum</taxon>
        <taxon>Colletotrichum spaethianum species complex</taxon>
    </lineage>
</organism>
<dbReference type="STRING" id="1573173.A0A161XZV3"/>
<feature type="domain" description="Zn(2)-C6 fungal-type" evidence="8">
    <location>
        <begin position="361"/>
        <end position="391"/>
    </location>
</feature>
<dbReference type="Gene3D" id="4.10.240.10">
    <property type="entry name" value="Zn(2)-C6 fungal-type DNA-binding domain"/>
    <property type="match status" value="1"/>
</dbReference>
<feature type="transmembrane region" description="Helical" evidence="7">
    <location>
        <begin position="205"/>
        <end position="225"/>
    </location>
</feature>
<dbReference type="InterPro" id="IPR007568">
    <property type="entry name" value="RTA1"/>
</dbReference>
<dbReference type="InterPro" id="IPR001138">
    <property type="entry name" value="Zn2Cys6_DnaBD"/>
</dbReference>
<proteinExistence type="predicted"/>
<feature type="compositionally biased region" description="Basic residues" evidence="6">
    <location>
        <begin position="349"/>
        <end position="359"/>
    </location>
</feature>
<dbReference type="EMBL" id="LFIW01001362">
    <property type="protein sequence ID" value="KZL82712.1"/>
    <property type="molecule type" value="Genomic_DNA"/>
</dbReference>
<evidence type="ECO:0000256" key="6">
    <source>
        <dbReference type="SAM" id="MobiDB-lite"/>
    </source>
</evidence>
<dbReference type="SMART" id="SM00066">
    <property type="entry name" value="GAL4"/>
    <property type="match status" value="1"/>
</dbReference>
<evidence type="ECO:0000256" key="2">
    <source>
        <dbReference type="ARBA" id="ARBA00022692"/>
    </source>
</evidence>
<evidence type="ECO:0000256" key="7">
    <source>
        <dbReference type="SAM" id="Phobius"/>
    </source>
</evidence>
<sequence length="616" mass="68975">MESDSPQDPGAAFDFKLYRYTPSLAAAIASVVVFAILTLLHTFRLIKTKAYYFTAFTIGGVFQTIGYAGRIWSHYDPLSIGGFVIQAILILVAPALYAASIYMILGRLIRTVRGEHLSLIPVNWVTRIFVTGDVIAFTLQAGGGGVQAAGTLELYEMGEKIIIAGLFAQIVVFGFFVVTSCLFHFRLTRSPTPITIQNRIPWKRYLYVLYITSAIILVRSIFRVIEYLQGNGGYLISHEIFLYIFDTLLMVITMLIFAIWYVEHLEDPKRGKFLEDQENSVSNEYIMEEGRRSGKQRPRSHFVPRLRFSHYVVPAIPRNLIAHNFRGGQLMSSDHPMPSPSEAPEQQPLKRRRPHKKSKTGCLDCRKRRVKCGEERPSCRSCVRREIFCDYPGEAHSANNQTSPAPEFLDQTLPARPSPASQLTRESSRVAPCPPTTPASTPGAALNATPASVVESPAFGIRDLALLHHWTVSTSVDIYKTPGPDALWQVVFPQIGFEYPFVAHAILSLAALHMAYIDGSYNSSHVTEAIQHHETALAGFHNVVRNFTSEKSEALLAWSLLNILYVFSISKQLAAGAERDSPLARKDRVLGIEWIPMTRGLMRLLHRIMELYGMDG</sequence>
<gene>
    <name evidence="9" type="ORF">CI238_10723</name>
</gene>
<dbReference type="Pfam" id="PF11951">
    <property type="entry name" value="Fungal_trans_2"/>
    <property type="match status" value="1"/>
</dbReference>
<accession>A0A161XZV3</accession>
<dbReference type="Pfam" id="PF00172">
    <property type="entry name" value="Zn_clus"/>
    <property type="match status" value="1"/>
</dbReference>
<feature type="transmembrane region" description="Helical" evidence="7">
    <location>
        <begin position="20"/>
        <end position="43"/>
    </location>
</feature>
<feature type="transmembrane region" description="Helical" evidence="7">
    <location>
        <begin position="117"/>
        <end position="141"/>
    </location>
</feature>
<evidence type="ECO:0000256" key="4">
    <source>
        <dbReference type="ARBA" id="ARBA00023136"/>
    </source>
</evidence>
<keyword evidence="5" id="KW-0539">Nucleus</keyword>
<feature type="transmembrane region" description="Helical" evidence="7">
    <location>
        <begin position="80"/>
        <end position="105"/>
    </location>
</feature>
<comment type="caution">
    <text evidence="9">The sequence shown here is derived from an EMBL/GenBank/DDBJ whole genome shotgun (WGS) entry which is preliminary data.</text>
</comment>
<dbReference type="GO" id="GO:0016020">
    <property type="term" value="C:membrane"/>
    <property type="evidence" value="ECO:0007669"/>
    <property type="project" value="UniProtKB-SubCell"/>
</dbReference>
<evidence type="ECO:0000313" key="9">
    <source>
        <dbReference type="EMBL" id="KZL82712.1"/>
    </source>
</evidence>
<dbReference type="Pfam" id="PF04479">
    <property type="entry name" value="RTA1"/>
    <property type="match status" value="1"/>
</dbReference>